<evidence type="ECO:0000256" key="2">
    <source>
        <dbReference type="ARBA" id="ARBA00022771"/>
    </source>
</evidence>
<keyword evidence="3" id="KW-0862">Zinc</keyword>
<keyword evidence="2" id="KW-0863">Zinc-finger</keyword>
<evidence type="ECO:0000313" key="6">
    <source>
        <dbReference type="EMBL" id="KAF5562665.1"/>
    </source>
</evidence>
<dbReference type="EMBL" id="JAAOAO010000105">
    <property type="protein sequence ID" value="KAF5562665.1"/>
    <property type="molecule type" value="Genomic_DNA"/>
</dbReference>
<dbReference type="AlphaFoldDB" id="A0A8H5JVM1"/>
<dbReference type="Proteomes" id="UP000574317">
    <property type="component" value="Unassembled WGS sequence"/>
</dbReference>
<feature type="region of interest" description="Disordered" evidence="4">
    <location>
        <begin position="74"/>
        <end position="95"/>
    </location>
</feature>
<evidence type="ECO:0000256" key="1">
    <source>
        <dbReference type="ARBA" id="ARBA00022723"/>
    </source>
</evidence>
<accession>A0A8H5JVM1</accession>
<reference evidence="6 7" key="1">
    <citation type="submission" date="2020-05" db="EMBL/GenBank/DDBJ databases">
        <title>Identification and distribution of gene clusters putatively required for synthesis of sphingolipid metabolism inhibitors in phylogenetically diverse species of the filamentous fungus Fusarium.</title>
        <authorList>
            <person name="Kim H.-S."/>
            <person name="Busman M."/>
            <person name="Brown D.W."/>
            <person name="Divon H."/>
            <person name="Uhlig S."/>
            <person name="Proctor R.H."/>
        </authorList>
    </citation>
    <scope>NUCLEOTIDE SEQUENCE [LARGE SCALE GENOMIC DNA]</scope>
    <source>
        <strain evidence="6 7">NRRL 25196</strain>
    </source>
</reference>
<sequence length="282" mass="31144">MLISNELTTLKLLDNSCAANAIADLTRGKATASLSKSKSTKAAGTTSKSTLSNTVAIEWPSTSRGVTGLMQRRLTEVDPRSTTGRSSAKDARRDAAADFTAGSATALQSDFESTKATSTMSRCTVSNAWFSNSIAIRIREYEGNHIAIRIREYEGNQYNVKVYHQQCSRCETPIRAMLKQQAYADRVAFHIKRWNGIDIKPPNIEVEPKVNYSKELYRGFVGASSIEVINITFILQDGGPIPTDPERSDYLRNHYSACQAQEQSAKDWQRPLALGSRVPALE</sequence>
<evidence type="ECO:0000313" key="7">
    <source>
        <dbReference type="Proteomes" id="UP000574317"/>
    </source>
</evidence>
<gene>
    <name evidence="6" type="ORF">FNAPI_3104</name>
</gene>
<dbReference type="GO" id="GO:0008270">
    <property type="term" value="F:zinc ion binding"/>
    <property type="evidence" value="ECO:0007669"/>
    <property type="project" value="UniProtKB-KW"/>
</dbReference>
<keyword evidence="7" id="KW-1185">Reference proteome</keyword>
<protein>
    <recommendedName>
        <fullName evidence="5">3CxxC-type domain-containing protein</fullName>
    </recommendedName>
</protein>
<organism evidence="6 7">
    <name type="scientific">Fusarium napiforme</name>
    <dbReference type="NCBI Taxonomy" id="42672"/>
    <lineage>
        <taxon>Eukaryota</taxon>
        <taxon>Fungi</taxon>
        <taxon>Dikarya</taxon>
        <taxon>Ascomycota</taxon>
        <taxon>Pezizomycotina</taxon>
        <taxon>Sordariomycetes</taxon>
        <taxon>Hypocreomycetidae</taxon>
        <taxon>Hypocreales</taxon>
        <taxon>Nectriaceae</taxon>
        <taxon>Fusarium</taxon>
        <taxon>Fusarium fujikuroi species complex</taxon>
    </lineage>
</organism>
<feature type="domain" description="3CxxC-type" evidence="5">
    <location>
        <begin position="121"/>
        <end position="193"/>
    </location>
</feature>
<comment type="caution">
    <text evidence="6">The sequence shown here is derived from an EMBL/GenBank/DDBJ whole genome shotgun (WGS) entry which is preliminary data.</text>
</comment>
<keyword evidence="1" id="KW-0479">Metal-binding</keyword>
<dbReference type="Pfam" id="PF13695">
    <property type="entry name" value="Zn_ribbon_3CxxC"/>
    <property type="match status" value="1"/>
</dbReference>
<evidence type="ECO:0000256" key="4">
    <source>
        <dbReference type="SAM" id="MobiDB-lite"/>
    </source>
</evidence>
<name>A0A8H5JVM1_9HYPO</name>
<proteinExistence type="predicted"/>
<evidence type="ECO:0000256" key="3">
    <source>
        <dbReference type="ARBA" id="ARBA00022833"/>
    </source>
</evidence>
<dbReference type="InterPro" id="IPR027377">
    <property type="entry name" value="ZAR1/RTP1-5-like_Znf-3CxxC"/>
</dbReference>
<evidence type="ECO:0000259" key="5">
    <source>
        <dbReference type="Pfam" id="PF13695"/>
    </source>
</evidence>